<evidence type="ECO:0000256" key="1">
    <source>
        <dbReference type="ARBA" id="ARBA00009036"/>
    </source>
</evidence>
<dbReference type="OMA" id="HEVACKE"/>
<evidence type="ECO:0000256" key="3">
    <source>
        <dbReference type="SAM" id="Coils"/>
    </source>
</evidence>
<keyword evidence="2 3" id="KW-0175">Coiled coil</keyword>
<dbReference type="KEGG" id="nve:5510284"/>
<dbReference type="FunFam" id="1.20.5.170:FF:000174">
    <property type="entry name" value="Predicted protein"/>
    <property type="match status" value="1"/>
</dbReference>
<dbReference type="EMBL" id="DS469621">
    <property type="protein sequence ID" value="EDO38704.1"/>
    <property type="molecule type" value="Genomic_DNA"/>
</dbReference>
<evidence type="ECO:0008006" key="7">
    <source>
        <dbReference type="Google" id="ProtNLM"/>
    </source>
</evidence>
<protein>
    <recommendedName>
        <fullName evidence="7">Tropomyosin</fullName>
    </recommendedName>
</protein>
<comment type="similarity">
    <text evidence="1">Belongs to the tropomyosin family.</text>
</comment>
<feature type="coiled-coil region" evidence="3">
    <location>
        <begin position="7"/>
        <end position="146"/>
    </location>
</feature>
<dbReference type="eggNOG" id="KOG1003">
    <property type="taxonomic scope" value="Eukaryota"/>
</dbReference>
<accession>A7SC63</accession>
<dbReference type="InterPro" id="IPR000533">
    <property type="entry name" value="Tropomyosin"/>
</dbReference>
<dbReference type="Gene3D" id="1.20.5.170">
    <property type="match status" value="1"/>
</dbReference>
<dbReference type="STRING" id="45351.A7SC63"/>
<evidence type="ECO:0000313" key="6">
    <source>
        <dbReference type="Proteomes" id="UP000001593"/>
    </source>
</evidence>
<dbReference type="AlphaFoldDB" id="A7SC63"/>
<evidence type="ECO:0000313" key="5">
    <source>
        <dbReference type="EMBL" id="EDO38704.1"/>
    </source>
</evidence>
<feature type="region of interest" description="Disordered" evidence="4">
    <location>
        <begin position="261"/>
        <end position="281"/>
    </location>
</feature>
<dbReference type="Proteomes" id="UP000001593">
    <property type="component" value="Unassembled WGS sequence"/>
</dbReference>
<dbReference type="PANTHER" id="PTHR19269">
    <property type="entry name" value="TROPOMYOSIN"/>
    <property type="match status" value="1"/>
</dbReference>
<organism evidence="5 6">
    <name type="scientific">Nematostella vectensis</name>
    <name type="common">Starlet sea anemone</name>
    <dbReference type="NCBI Taxonomy" id="45351"/>
    <lineage>
        <taxon>Eukaryota</taxon>
        <taxon>Metazoa</taxon>
        <taxon>Cnidaria</taxon>
        <taxon>Anthozoa</taxon>
        <taxon>Hexacorallia</taxon>
        <taxon>Actiniaria</taxon>
        <taxon>Edwardsiidae</taxon>
        <taxon>Nematostella</taxon>
    </lineage>
</organism>
<dbReference type="GO" id="GO:0007015">
    <property type="term" value="P:actin filament organization"/>
    <property type="evidence" value="ECO:0000318"/>
    <property type="project" value="GO_Central"/>
</dbReference>
<evidence type="ECO:0000256" key="4">
    <source>
        <dbReference type="SAM" id="MobiDB-lite"/>
    </source>
</evidence>
<keyword evidence="6" id="KW-1185">Reference proteome</keyword>
<dbReference type="SUPFAM" id="SSF57997">
    <property type="entry name" value="Tropomyosin"/>
    <property type="match status" value="1"/>
</dbReference>
<gene>
    <name evidence="5" type="ORF">NEMVEDRAFT_v1g210012</name>
</gene>
<dbReference type="HOGENOM" id="CLU_991429_0_0_1"/>
<dbReference type="PRINTS" id="PR00194">
    <property type="entry name" value="TROPOMYOSIN"/>
</dbReference>
<dbReference type="GO" id="GO:0006936">
    <property type="term" value="P:muscle contraction"/>
    <property type="evidence" value="ECO:0000318"/>
    <property type="project" value="GO_Central"/>
</dbReference>
<dbReference type="OrthoDB" id="128924at2759"/>
<dbReference type="InParanoid" id="A7SC63"/>
<dbReference type="PhylomeDB" id="A7SC63"/>
<name>A7SC63_NEMVE</name>
<sequence length="281" mass="32773">MASAEHLTKVKAKLQAIKEKIDETEDRELAAMEKLREAEERFEKAEGEAESFKRRIQLIEAESRRVKELSQKKDHELEEMHKRSKEEENLCKTLEVTDRESDEKMRELEDALEEAIELDKSTADKLAEVELKIKVVQGELEKAVERGDRAEMMCEHLMNDFTGTSEVLRDLEVKDAAASEREIDNEDKIEFIQENLKQMVYRYEEAERKAPPLEMLLDQLVEDLELYRLKRKQVDEEMKAMGELVEQVTIEAKPKPAAIFEQMAQQEQAGEEKAAEEEEEE</sequence>
<dbReference type="Pfam" id="PF00261">
    <property type="entry name" value="Tropomyosin"/>
    <property type="match status" value="1"/>
</dbReference>
<dbReference type="GO" id="GO:0005884">
    <property type="term" value="C:actin filament"/>
    <property type="evidence" value="ECO:0000318"/>
    <property type="project" value="GO_Central"/>
</dbReference>
<dbReference type="GO" id="GO:0051015">
    <property type="term" value="F:actin filament binding"/>
    <property type="evidence" value="ECO:0000318"/>
    <property type="project" value="GO_Central"/>
</dbReference>
<proteinExistence type="inferred from homology"/>
<evidence type="ECO:0000256" key="2">
    <source>
        <dbReference type="ARBA" id="ARBA00023054"/>
    </source>
</evidence>
<dbReference type="Gene3D" id="1.20.5.340">
    <property type="match status" value="1"/>
</dbReference>
<reference evidence="5 6" key="1">
    <citation type="journal article" date="2007" name="Science">
        <title>Sea anemone genome reveals ancestral eumetazoan gene repertoire and genomic organization.</title>
        <authorList>
            <person name="Putnam N.H."/>
            <person name="Srivastava M."/>
            <person name="Hellsten U."/>
            <person name="Dirks B."/>
            <person name="Chapman J."/>
            <person name="Salamov A."/>
            <person name="Terry A."/>
            <person name="Shapiro H."/>
            <person name="Lindquist E."/>
            <person name="Kapitonov V.V."/>
            <person name="Jurka J."/>
            <person name="Genikhovich G."/>
            <person name="Grigoriev I.V."/>
            <person name="Lucas S.M."/>
            <person name="Steele R.E."/>
            <person name="Finnerty J.R."/>
            <person name="Technau U."/>
            <person name="Martindale M.Q."/>
            <person name="Rokhsar D.S."/>
        </authorList>
    </citation>
    <scope>NUCLEOTIDE SEQUENCE [LARGE SCALE GENOMIC DNA]</scope>
    <source>
        <strain evidence="6">CH2 X CH6</strain>
    </source>
</reference>